<dbReference type="PANTHER" id="PTHR43808:SF31">
    <property type="entry name" value="N-ACETYL-L-CITRULLINE DEACETYLASE"/>
    <property type="match status" value="1"/>
</dbReference>
<keyword evidence="1" id="KW-0479">Metal-binding</keyword>
<keyword evidence="3" id="KW-0170">Cobalt</keyword>
<protein>
    <submittedName>
        <fullName evidence="5">Acetylornithine deacetylase</fullName>
        <ecNumber evidence="5">3.5.1.16</ecNumber>
    </submittedName>
</protein>
<evidence type="ECO:0000256" key="3">
    <source>
        <dbReference type="ARBA" id="ARBA00023285"/>
    </source>
</evidence>
<name>A0A6I6MHU5_9CAUL</name>
<dbReference type="InterPro" id="IPR002933">
    <property type="entry name" value="Peptidase_M20"/>
</dbReference>
<dbReference type="EC" id="3.5.1.16" evidence="5"/>
<dbReference type="GO" id="GO:0008777">
    <property type="term" value="F:acetylornithine deacetylase activity"/>
    <property type="evidence" value="ECO:0007669"/>
    <property type="project" value="UniProtKB-EC"/>
</dbReference>
<dbReference type="KEGG" id="tsv:DSM104635_00845"/>
<dbReference type="SUPFAM" id="SSF55031">
    <property type="entry name" value="Bacterial exopeptidase dimerisation domain"/>
    <property type="match status" value="1"/>
</dbReference>
<proteinExistence type="predicted"/>
<accession>A0A6I6MHU5</accession>
<dbReference type="NCBIfam" id="NF005710">
    <property type="entry name" value="PRK07522.1"/>
    <property type="match status" value="1"/>
</dbReference>
<sequence length="383" mass="40939">MSALQPTLDILARLIAFDTTSRNSNLELIAWVEDFLRHRGVASHRVSNADGTKANLYALIGPEVEGGVVLSGHTDVVPVDGQPWTSDPWTVTERGGKLYGRGVADMKTFSALALAHLDQALAAPLKRPLMLALSYDEEIGCLGAPSLIADILKAAPKPAAVIVGEPTSMKVVSAHKGIRSFLVEVTGREAHSSLPDAGVSAVMEALKLMDLIAEMGREARAFTHAHFHPPGPTMTIGKVEGGTAANILARRCEFVWDLRAPETEQGDAIEARFRAVAEALDADIKRRAPEGGVKITRRSNTPGLAIQRDSAAEILGRELTGDNETRAVSYAAEAGLFQRAGIPAIICGPGSIEQAHQPDEWIEISQIEEGAAFMKRLIARLSA</sequence>
<dbReference type="Gene3D" id="3.30.70.360">
    <property type="match status" value="1"/>
</dbReference>
<dbReference type="InterPro" id="IPR036264">
    <property type="entry name" value="Bact_exopeptidase_dim_dom"/>
</dbReference>
<dbReference type="NCBIfam" id="TIGR01892">
    <property type="entry name" value="AcOrn-deacetyl"/>
    <property type="match status" value="1"/>
</dbReference>
<organism evidence="5 6">
    <name type="scientific">Terricaulis silvestris</name>
    <dbReference type="NCBI Taxonomy" id="2686094"/>
    <lineage>
        <taxon>Bacteria</taxon>
        <taxon>Pseudomonadati</taxon>
        <taxon>Pseudomonadota</taxon>
        <taxon>Alphaproteobacteria</taxon>
        <taxon>Caulobacterales</taxon>
        <taxon>Caulobacteraceae</taxon>
        <taxon>Terricaulis</taxon>
    </lineage>
</organism>
<evidence type="ECO:0000256" key="2">
    <source>
        <dbReference type="ARBA" id="ARBA00022801"/>
    </source>
</evidence>
<dbReference type="EMBL" id="CP047045">
    <property type="protein sequence ID" value="QGZ94029.1"/>
    <property type="molecule type" value="Genomic_DNA"/>
</dbReference>
<keyword evidence="6" id="KW-1185">Reference proteome</keyword>
<dbReference type="Proteomes" id="UP000431269">
    <property type="component" value="Chromosome"/>
</dbReference>
<dbReference type="SUPFAM" id="SSF53187">
    <property type="entry name" value="Zn-dependent exopeptidases"/>
    <property type="match status" value="1"/>
</dbReference>
<dbReference type="InterPro" id="IPR050072">
    <property type="entry name" value="Peptidase_M20A"/>
</dbReference>
<dbReference type="AlphaFoldDB" id="A0A6I6MHU5"/>
<gene>
    <name evidence="5" type="primary">argE</name>
    <name evidence="5" type="ORF">DSM104635_00845</name>
</gene>
<dbReference type="GO" id="GO:0046872">
    <property type="term" value="F:metal ion binding"/>
    <property type="evidence" value="ECO:0007669"/>
    <property type="project" value="UniProtKB-KW"/>
</dbReference>
<dbReference type="GO" id="GO:0006526">
    <property type="term" value="P:L-arginine biosynthetic process"/>
    <property type="evidence" value="ECO:0007669"/>
    <property type="project" value="InterPro"/>
</dbReference>
<dbReference type="RefSeq" id="WP_158764997.1">
    <property type="nucleotide sequence ID" value="NZ_CP047045.1"/>
</dbReference>
<keyword evidence="2 5" id="KW-0378">Hydrolase</keyword>
<feature type="domain" description="Peptidase M20 dimerisation" evidence="4">
    <location>
        <begin position="174"/>
        <end position="281"/>
    </location>
</feature>
<dbReference type="InterPro" id="IPR011650">
    <property type="entry name" value="Peptidase_M20_dimer"/>
</dbReference>
<dbReference type="InterPro" id="IPR010169">
    <property type="entry name" value="AcOrn-deacetyl"/>
</dbReference>
<dbReference type="Gene3D" id="3.40.630.10">
    <property type="entry name" value="Zn peptidases"/>
    <property type="match status" value="1"/>
</dbReference>
<evidence type="ECO:0000313" key="5">
    <source>
        <dbReference type="EMBL" id="QGZ94029.1"/>
    </source>
</evidence>
<dbReference type="Pfam" id="PF01546">
    <property type="entry name" value="Peptidase_M20"/>
    <property type="match status" value="1"/>
</dbReference>
<dbReference type="PANTHER" id="PTHR43808">
    <property type="entry name" value="ACETYLORNITHINE DEACETYLASE"/>
    <property type="match status" value="1"/>
</dbReference>
<dbReference type="CDD" id="cd03894">
    <property type="entry name" value="M20_ArgE"/>
    <property type="match status" value="1"/>
</dbReference>
<evidence type="ECO:0000259" key="4">
    <source>
        <dbReference type="Pfam" id="PF07687"/>
    </source>
</evidence>
<reference evidence="6" key="1">
    <citation type="submission" date="2019-12" db="EMBL/GenBank/DDBJ databases">
        <title>Complete genome of Terracaulis silvestris 0127_4.</title>
        <authorList>
            <person name="Vieira S."/>
            <person name="Riedel T."/>
            <person name="Sproer C."/>
            <person name="Pascual J."/>
            <person name="Boedeker C."/>
            <person name="Overmann J."/>
        </authorList>
    </citation>
    <scope>NUCLEOTIDE SEQUENCE [LARGE SCALE GENOMIC DNA]</scope>
    <source>
        <strain evidence="6">0127_4</strain>
    </source>
</reference>
<dbReference type="Pfam" id="PF07687">
    <property type="entry name" value="M20_dimer"/>
    <property type="match status" value="1"/>
</dbReference>
<evidence type="ECO:0000313" key="6">
    <source>
        <dbReference type="Proteomes" id="UP000431269"/>
    </source>
</evidence>
<evidence type="ECO:0000256" key="1">
    <source>
        <dbReference type="ARBA" id="ARBA00022723"/>
    </source>
</evidence>